<reference evidence="1" key="2">
    <citation type="submission" date="2020-11" db="EMBL/GenBank/DDBJ databases">
        <authorList>
            <person name="McCartney M.A."/>
            <person name="Auch B."/>
            <person name="Kono T."/>
            <person name="Mallez S."/>
            <person name="Becker A."/>
            <person name="Gohl D.M."/>
            <person name="Silverstein K.A.T."/>
            <person name="Koren S."/>
            <person name="Bechman K.B."/>
            <person name="Herman A."/>
            <person name="Abrahante J.E."/>
            <person name="Garbe J."/>
        </authorList>
    </citation>
    <scope>NUCLEOTIDE SEQUENCE</scope>
    <source>
        <strain evidence="1">Duluth1</strain>
        <tissue evidence="1">Whole animal</tissue>
    </source>
</reference>
<sequence>MNEPSGKIARWLETLAQYDSAIKYRPEKKQGHCDALSRCVTPYDCYCAEVNMRKSHKGRPFNKRKSEMMS</sequence>
<dbReference type="Proteomes" id="UP000828390">
    <property type="component" value="Unassembled WGS sequence"/>
</dbReference>
<evidence type="ECO:0000313" key="1">
    <source>
        <dbReference type="EMBL" id="KAH3772160.1"/>
    </source>
</evidence>
<accession>A0A9D4IFJ8</accession>
<proteinExistence type="predicted"/>
<reference evidence="1" key="1">
    <citation type="journal article" date="2019" name="bioRxiv">
        <title>The Genome of the Zebra Mussel, Dreissena polymorpha: A Resource for Invasive Species Research.</title>
        <authorList>
            <person name="McCartney M.A."/>
            <person name="Auch B."/>
            <person name="Kono T."/>
            <person name="Mallez S."/>
            <person name="Zhang Y."/>
            <person name="Obille A."/>
            <person name="Becker A."/>
            <person name="Abrahante J.E."/>
            <person name="Garbe J."/>
            <person name="Badalamenti J.P."/>
            <person name="Herman A."/>
            <person name="Mangelson H."/>
            <person name="Liachko I."/>
            <person name="Sullivan S."/>
            <person name="Sone E.D."/>
            <person name="Koren S."/>
            <person name="Silverstein K.A.T."/>
            <person name="Beckman K.B."/>
            <person name="Gohl D.M."/>
        </authorList>
    </citation>
    <scope>NUCLEOTIDE SEQUENCE</scope>
    <source>
        <strain evidence="1">Duluth1</strain>
        <tissue evidence="1">Whole animal</tissue>
    </source>
</reference>
<dbReference type="AlphaFoldDB" id="A0A9D4IFJ8"/>
<evidence type="ECO:0000313" key="2">
    <source>
        <dbReference type="Proteomes" id="UP000828390"/>
    </source>
</evidence>
<dbReference type="EMBL" id="JAIWYP010000009">
    <property type="protein sequence ID" value="KAH3772160.1"/>
    <property type="molecule type" value="Genomic_DNA"/>
</dbReference>
<comment type="caution">
    <text evidence="1">The sequence shown here is derived from an EMBL/GenBank/DDBJ whole genome shotgun (WGS) entry which is preliminary data.</text>
</comment>
<keyword evidence="2" id="KW-1185">Reference proteome</keyword>
<name>A0A9D4IFJ8_DREPO</name>
<gene>
    <name evidence="1" type="ORF">DPMN_173497</name>
</gene>
<protein>
    <submittedName>
        <fullName evidence="1">Uncharacterized protein</fullName>
    </submittedName>
</protein>
<organism evidence="1 2">
    <name type="scientific">Dreissena polymorpha</name>
    <name type="common">Zebra mussel</name>
    <name type="synonym">Mytilus polymorpha</name>
    <dbReference type="NCBI Taxonomy" id="45954"/>
    <lineage>
        <taxon>Eukaryota</taxon>
        <taxon>Metazoa</taxon>
        <taxon>Spiralia</taxon>
        <taxon>Lophotrochozoa</taxon>
        <taxon>Mollusca</taxon>
        <taxon>Bivalvia</taxon>
        <taxon>Autobranchia</taxon>
        <taxon>Heteroconchia</taxon>
        <taxon>Euheterodonta</taxon>
        <taxon>Imparidentia</taxon>
        <taxon>Neoheterodontei</taxon>
        <taxon>Myida</taxon>
        <taxon>Dreissenoidea</taxon>
        <taxon>Dreissenidae</taxon>
        <taxon>Dreissena</taxon>
    </lineage>
</organism>